<dbReference type="Proteomes" id="UP000694701">
    <property type="component" value="Unplaced"/>
</dbReference>
<dbReference type="InterPro" id="IPR043502">
    <property type="entry name" value="DNA/RNA_pol_sf"/>
</dbReference>
<dbReference type="PROSITE" id="PS50878">
    <property type="entry name" value="RT_POL"/>
    <property type="match status" value="1"/>
</dbReference>
<dbReference type="Gene3D" id="3.60.10.10">
    <property type="entry name" value="Endonuclease/exonuclease/phosphatase"/>
    <property type="match status" value="1"/>
</dbReference>
<dbReference type="InterPro" id="IPR036691">
    <property type="entry name" value="Endo/exonu/phosph_ase_sf"/>
</dbReference>
<evidence type="ECO:0000313" key="4">
    <source>
        <dbReference type="Proteomes" id="UP000694701"/>
    </source>
</evidence>
<dbReference type="Pfam" id="PF00078">
    <property type="entry name" value="RVT_1"/>
    <property type="match status" value="1"/>
</dbReference>
<dbReference type="Ensembl" id="ENSCCRT00020128984.1">
    <property type="protein sequence ID" value="ENSCCRP00020118341.1"/>
    <property type="gene ID" value="ENSCCRG00020053197.1"/>
</dbReference>
<dbReference type="PANTHER" id="PTHR47510">
    <property type="entry name" value="REVERSE TRANSCRIPTASE DOMAIN-CONTAINING PROTEIN"/>
    <property type="match status" value="1"/>
</dbReference>
<dbReference type="InterPro" id="IPR000477">
    <property type="entry name" value="RT_dom"/>
</dbReference>
<evidence type="ECO:0000256" key="1">
    <source>
        <dbReference type="SAM" id="SignalP"/>
    </source>
</evidence>
<organism evidence="3 4">
    <name type="scientific">Cyprinus carpio</name>
    <name type="common">Common carp</name>
    <dbReference type="NCBI Taxonomy" id="7962"/>
    <lineage>
        <taxon>Eukaryota</taxon>
        <taxon>Metazoa</taxon>
        <taxon>Chordata</taxon>
        <taxon>Craniata</taxon>
        <taxon>Vertebrata</taxon>
        <taxon>Euteleostomi</taxon>
        <taxon>Actinopterygii</taxon>
        <taxon>Neopterygii</taxon>
        <taxon>Teleostei</taxon>
        <taxon>Ostariophysi</taxon>
        <taxon>Cypriniformes</taxon>
        <taxon>Cyprinidae</taxon>
        <taxon>Cyprininae</taxon>
        <taxon>Cyprinus</taxon>
    </lineage>
</organism>
<accession>A0A8C2L3X2</accession>
<dbReference type="SUPFAM" id="SSF56219">
    <property type="entry name" value="DNase I-like"/>
    <property type="match status" value="1"/>
</dbReference>
<proteinExistence type="predicted"/>
<dbReference type="AlphaFoldDB" id="A0A8C2L3X2"/>
<feature type="domain" description="Reverse transcriptase" evidence="2">
    <location>
        <begin position="552"/>
        <end position="818"/>
    </location>
</feature>
<evidence type="ECO:0000313" key="3">
    <source>
        <dbReference type="Ensembl" id="ENSCCRP00020118341.1"/>
    </source>
</evidence>
<reference evidence="3" key="1">
    <citation type="submission" date="2025-08" db="UniProtKB">
        <authorList>
            <consortium name="Ensembl"/>
        </authorList>
    </citation>
    <scope>IDENTIFICATION</scope>
</reference>
<protein>
    <recommendedName>
        <fullName evidence="2">Reverse transcriptase domain-containing protein</fullName>
    </recommendedName>
</protein>
<dbReference type="CDD" id="cd01650">
    <property type="entry name" value="RT_nLTR_like"/>
    <property type="match status" value="1"/>
</dbReference>
<feature type="signal peptide" evidence="1">
    <location>
        <begin position="1"/>
        <end position="18"/>
    </location>
</feature>
<keyword evidence="1" id="KW-0732">Signal</keyword>
<sequence length="818" mass="93217">MKTNSVILLVILITYAAGYNQCMHSDQGARITYTRDFLLNFKSPATRFHPYDTSLLPPECVRGSKNAKARKRGRKGGIRERVKRQPYRQSLPTVMFGNVQSLRNKADELRACTQYLTEYRQSCLICLTESWLTETDSDSSVELEGYTLVRMDRNQNSGKRKGGGVCVFVNNTYCNPGHITMKHQICTKDIELLALSLRPYYLPREIHQIRLFVVYIAPSADTLAAATTIHELVTKAEEEAPDAANFLLGDFNSCSLKEHLPTYQQYVTCSTRNKACLDHCYGNIQDAFYSKALPGLGNSDHNMIKLMPKYVSRLRREKSKKVEVKCWTAVATEALQDCLECTDWNVVTDGTDNVNEAVFAISGYVQFCEDAIIPRKTIKMYPNNKPWVTPELKQLLNEKKCVFKSGGSREEKKTVQKKIKSKINECKAAYKHKLENFFKGDARRAWQGVQSITGYKSKKHPLVAENNFNMANELNDFYCRFDIYDFKVEQNEIITAVRDMKGIDFDIPMDEVKFYFRRVNPRKACGPDGISCRTLKVCADQLAQPFHRLFELSLVTGVIPSLWKQSLIVPVPKNNRPKEFNDLRPVALTSAVMKCFEKIILKQLLQEVSPLLDPNQFAYRAERGVEDALLSLINSTHEHLEHAQSLVKIVFIDFSSAFNTIQPHLLVRKLVHLGVNPQIILWIYDFLTDRSQQVRFNSSISSSKIINTGAPQGCVLSPILYTLYTNNCQASSSAHIYFKYADDTALVGFLKSDISSVSGFQRELQGFIQWCTEHFLEINVKKTKEMVINFSKNRMIVPPSNINGELVERVSTYKYLGV</sequence>
<name>A0A8C2L3X2_CYPCA</name>
<feature type="chain" id="PRO_5034681561" description="Reverse transcriptase domain-containing protein" evidence="1">
    <location>
        <begin position="19"/>
        <end position="818"/>
    </location>
</feature>
<evidence type="ECO:0000259" key="2">
    <source>
        <dbReference type="PROSITE" id="PS50878"/>
    </source>
</evidence>
<dbReference type="PANTHER" id="PTHR47510:SF3">
    <property type="entry name" value="ENDO_EXONUCLEASE_PHOSPHATASE DOMAIN-CONTAINING PROTEIN"/>
    <property type="match status" value="1"/>
</dbReference>
<dbReference type="SUPFAM" id="SSF56672">
    <property type="entry name" value="DNA/RNA polymerases"/>
    <property type="match status" value="1"/>
</dbReference>